<dbReference type="GO" id="GO:0044732">
    <property type="term" value="C:mitotic spindle pole body"/>
    <property type="evidence" value="ECO:0007669"/>
    <property type="project" value="TreeGrafter"/>
</dbReference>
<sequence length="439" mass="47401">MSRPSSMMAQNSAMAQRNLTLTEELEKLEQSITLTLQEIDHNFSRAHRIVTGSILPVVEQYAKHSEAVWEGSKFWKQFFEASANVSLSGYEEPAAADDTTDDVTHASAAYDDSPSLRADSTLRSATGRPSQFDDDDDDEGLEDSLLSSPSMAKTPRNPPRSSFTDDYPSPYEALKRELQVDKSEGPGGGEDDMSSEASGLPEEGTVLGAPTTPGKVSQSVLPDMSMTPESSPFAPGSNDQHTRHTRYDSNNDPLLHRMLDKTYRIAATPHTARKTHSGGAGTNAATPGTANRTRRRLAFDSSPMSSPEAPAPQLRADIFSPVKTPRTPGVSVYQQHRTPGKSGGGGLGTASKFTGGAKSVGDFITWDSDSEGETEFSPPKTMQFHVPQSRLMQTPAREASKKIVEDLLLTAGGGELTDSNMTEDSPSIVRRNLDLDDSF</sequence>
<comment type="subcellular location">
    <subcellularLocation>
        <location evidence="3">Chromosome</location>
        <location evidence="3">Centromere</location>
        <location evidence="3">Kinetochore</location>
    </subcellularLocation>
    <subcellularLocation>
        <location evidence="2">Cytoplasm</location>
        <location evidence="2">Cytoskeleton</location>
        <location evidence="2">Spindle</location>
    </subcellularLocation>
    <subcellularLocation>
        <location evidence="1">Nucleus</location>
    </subcellularLocation>
</comment>
<dbReference type="Pfam" id="PF08655">
    <property type="entry name" value="DASH_Ask1"/>
    <property type="match status" value="1"/>
</dbReference>
<evidence type="ECO:0000313" key="19">
    <source>
        <dbReference type="EMBL" id="KAK0610252.1"/>
    </source>
</evidence>
<dbReference type="GO" id="GO:0042729">
    <property type="term" value="C:DASH complex"/>
    <property type="evidence" value="ECO:0007669"/>
    <property type="project" value="InterPro"/>
</dbReference>
<feature type="region of interest" description="Disordered" evidence="18">
    <location>
        <begin position="181"/>
        <end position="253"/>
    </location>
</feature>
<evidence type="ECO:0000313" key="20">
    <source>
        <dbReference type="Proteomes" id="UP001175001"/>
    </source>
</evidence>
<dbReference type="GO" id="GO:0005874">
    <property type="term" value="C:microtubule"/>
    <property type="evidence" value="ECO:0007669"/>
    <property type="project" value="UniProtKB-KW"/>
</dbReference>
<accession>A0AA39TGP9</accession>
<evidence type="ECO:0000256" key="7">
    <source>
        <dbReference type="ARBA" id="ARBA00022490"/>
    </source>
</evidence>
<feature type="region of interest" description="Disordered" evidence="18">
    <location>
        <begin position="108"/>
        <end position="169"/>
    </location>
</feature>
<dbReference type="EMBL" id="JAUJDW010000225">
    <property type="protein sequence ID" value="KAK0610252.1"/>
    <property type="molecule type" value="Genomic_DNA"/>
</dbReference>
<dbReference type="Proteomes" id="UP001175001">
    <property type="component" value="Unassembled WGS sequence"/>
</dbReference>
<dbReference type="GO" id="GO:0072686">
    <property type="term" value="C:mitotic spindle"/>
    <property type="evidence" value="ECO:0007669"/>
    <property type="project" value="InterPro"/>
</dbReference>
<proteinExistence type="inferred from homology"/>
<keyword evidence="7" id="KW-0963">Cytoplasm</keyword>
<evidence type="ECO:0000256" key="6">
    <source>
        <dbReference type="ARBA" id="ARBA00022454"/>
    </source>
</evidence>
<evidence type="ECO:0000256" key="17">
    <source>
        <dbReference type="SAM" id="Coils"/>
    </source>
</evidence>
<evidence type="ECO:0000256" key="1">
    <source>
        <dbReference type="ARBA" id="ARBA00004123"/>
    </source>
</evidence>
<keyword evidence="17" id="KW-0175">Coiled coil</keyword>
<evidence type="ECO:0000256" key="13">
    <source>
        <dbReference type="ARBA" id="ARBA00023212"/>
    </source>
</evidence>
<keyword evidence="10" id="KW-0498">Mitosis</keyword>
<feature type="compositionally biased region" description="Low complexity" evidence="18">
    <location>
        <begin position="282"/>
        <end position="291"/>
    </location>
</feature>
<keyword evidence="20" id="KW-1185">Reference proteome</keyword>
<name>A0AA39TGP9_9PEZI</name>
<keyword evidence="14" id="KW-0539">Nucleus</keyword>
<evidence type="ECO:0000256" key="2">
    <source>
        <dbReference type="ARBA" id="ARBA00004186"/>
    </source>
</evidence>
<evidence type="ECO:0000256" key="15">
    <source>
        <dbReference type="ARBA" id="ARBA00023306"/>
    </source>
</evidence>
<evidence type="ECO:0000256" key="10">
    <source>
        <dbReference type="ARBA" id="ARBA00022776"/>
    </source>
</evidence>
<evidence type="ECO:0000256" key="18">
    <source>
        <dbReference type="SAM" id="MobiDB-lite"/>
    </source>
</evidence>
<reference evidence="19" key="1">
    <citation type="submission" date="2023-06" db="EMBL/GenBank/DDBJ databases">
        <title>Multi-omics analyses reveal the molecular pathogenesis toolkit of Lasiodiplodia hormozganensis, a cross-kingdom pathogen.</title>
        <authorList>
            <person name="Felix C."/>
            <person name="Meneses R."/>
            <person name="Goncalves M.F.M."/>
            <person name="Tilleman L."/>
            <person name="Duarte A.S."/>
            <person name="Jorrin-Novo J.V."/>
            <person name="Van De Peer Y."/>
            <person name="Deforce D."/>
            <person name="Van Nieuwerburgh F."/>
            <person name="Esteves A.C."/>
            <person name="Alves A."/>
        </authorList>
    </citation>
    <scope>NUCLEOTIDE SEQUENCE</scope>
    <source>
        <strain evidence="19">CBS 339.90</strain>
    </source>
</reference>
<dbReference type="GO" id="GO:0008608">
    <property type="term" value="P:attachment of spindle microtubules to kinetochore"/>
    <property type="evidence" value="ECO:0007669"/>
    <property type="project" value="InterPro"/>
</dbReference>
<feature type="region of interest" description="Disordered" evidence="18">
    <location>
        <begin position="327"/>
        <end position="349"/>
    </location>
</feature>
<evidence type="ECO:0000256" key="5">
    <source>
        <dbReference type="ARBA" id="ARBA00014520"/>
    </source>
</evidence>
<dbReference type="InterPro" id="IPR013964">
    <property type="entry name" value="DASH_Ask1"/>
</dbReference>
<organism evidence="19 20">
    <name type="scientific">Lasiodiplodia hormozganensis</name>
    <dbReference type="NCBI Taxonomy" id="869390"/>
    <lineage>
        <taxon>Eukaryota</taxon>
        <taxon>Fungi</taxon>
        <taxon>Dikarya</taxon>
        <taxon>Ascomycota</taxon>
        <taxon>Pezizomycotina</taxon>
        <taxon>Dothideomycetes</taxon>
        <taxon>Dothideomycetes incertae sedis</taxon>
        <taxon>Botryosphaeriales</taxon>
        <taxon>Botryosphaeriaceae</taxon>
        <taxon>Lasiodiplodia</taxon>
    </lineage>
</organism>
<feature type="coiled-coil region" evidence="17">
    <location>
        <begin position="11"/>
        <end position="38"/>
    </location>
</feature>
<dbReference type="PANTHER" id="PTHR28200:SF1">
    <property type="entry name" value="DASH COMPLEX SUBUNIT ASK1"/>
    <property type="match status" value="1"/>
</dbReference>
<evidence type="ECO:0000256" key="14">
    <source>
        <dbReference type="ARBA" id="ARBA00023242"/>
    </source>
</evidence>
<gene>
    <name evidence="19" type="primary">ask1</name>
    <name evidence="19" type="ORF">DIS24_g12120</name>
</gene>
<evidence type="ECO:0000256" key="9">
    <source>
        <dbReference type="ARBA" id="ARBA00022701"/>
    </source>
</evidence>
<comment type="caution">
    <text evidence="19">The sequence shown here is derived from an EMBL/GenBank/DDBJ whole genome shotgun (WGS) entry which is preliminary data.</text>
</comment>
<feature type="compositionally biased region" description="Basic and acidic residues" evidence="18">
    <location>
        <begin position="240"/>
        <end position="253"/>
    </location>
</feature>
<evidence type="ECO:0000256" key="4">
    <source>
        <dbReference type="ARBA" id="ARBA00010731"/>
    </source>
</evidence>
<dbReference type="AlphaFoldDB" id="A0AA39TGP9"/>
<keyword evidence="11" id="KW-0159">Chromosome partition</keyword>
<dbReference type="PANTHER" id="PTHR28200">
    <property type="entry name" value="DASH COMPLEX SUBUNIT ASK1"/>
    <property type="match status" value="1"/>
</dbReference>
<keyword evidence="6" id="KW-0158">Chromosome</keyword>
<evidence type="ECO:0000256" key="16">
    <source>
        <dbReference type="ARBA" id="ARBA00023328"/>
    </source>
</evidence>
<protein>
    <recommendedName>
        <fullName evidence="5">DASH complex subunit ASK1</fullName>
    </recommendedName>
</protein>
<keyword evidence="15" id="KW-0131">Cell cycle</keyword>
<evidence type="ECO:0000256" key="3">
    <source>
        <dbReference type="ARBA" id="ARBA00004629"/>
    </source>
</evidence>
<keyword evidence="13" id="KW-0206">Cytoskeleton</keyword>
<keyword evidence="8" id="KW-0132">Cell division</keyword>
<evidence type="ECO:0000256" key="8">
    <source>
        <dbReference type="ARBA" id="ARBA00022618"/>
    </source>
</evidence>
<dbReference type="GO" id="GO:0051301">
    <property type="term" value="P:cell division"/>
    <property type="evidence" value="ECO:0007669"/>
    <property type="project" value="UniProtKB-KW"/>
</dbReference>
<evidence type="ECO:0000256" key="11">
    <source>
        <dbReference type="ARBA" id="ARBA00022829"/>
    </source>
</evidence>
<feature type="region of interest" description="Disordered" evidence="18">
    <location>
        <begin position="270"/>
        <end position="292"/>
    </location>
</feature>
<comment type="similarity">
    <text evidence="4">Belongs to the DASH complex ASK1 family.</text>
</comment>
<evidence type="ECO:0000256" key="12">
    <source>
        <dbReference type="ARBA" id="ARBA00022838"/>
    </source>
</evidence>
<feature type="compositionally biased region" description="Acidic residues" evidence="18">
    <location>
        <begin position="132"/>
        <end position="142"/>
    </location>
</feature>
<keyword evidence="16" id="KW-0137">Centromere</keyword>
<keyword evidence="9" id="KW-0493">Microtubule</keyword>
<feature type="region of interest" description="Disordered" evidence="18">
    <location>
        <begin position="413"/>
        <end position="439"/>
    </location>
</feature>
<keyword evidence="12" id="KW-0995">Kinetochore</keyword>